<dbReference type="EMBL" id="FRBL01000002">
    <property type="protein sequence ID" value="SHL23919.1"/>
    <property type="molecule type" value="Genomic_DNA"/>
</dbReference>
<dbReference type="AlphaFoldDB" id="A0A1M6Z0S5"/>
<feature type="compositionally biased region" description="Acidic residues" evidence="1">
    <location>
        <begin position="76"/>
        <end position="118"/>
    </location>
</feature>
<evidence type="ECO:0000256" key="1">
    <source>
        <dbReference type="SAM" id="MobiDB-lite"/>
    </source>
</evidence>
<gene>
    <name evidence="2" type="ORF">SAMN05444266_102564</name>
</gene>
<dbReference type="RefSeq" id="WP_073079409.1">
    <property type="nucleotide sequence ID" value="NZ_FRBL01000002.1"/>
</dbReference>
<protein>
    <submittedName>
        <fullName evidence="2">Uncharacterized protein</fullName>
    </submittedName>
</protein>
<evidence type="ECO:0000313" key="2">
    <source>
        <dbReference type="EMBL" id="SHL23919.1"/>
    </source>
</evidence>
<name>A0A1M6Z0S5_9BACT</name>
<feature type="region of interest" description="Disordered" evidence="1">
    <location>
        <begin position="1"/>
        <end position="118"/>
    </location>
</feature>
<evidence type="ECO:0000313" key="3">
    <source>
        <dbReference type="Proteomes" id="UP000184420"/>
    </source>
</evidence>
<reference evidence="2 3" key="1">
    <citation type="submission" date="2016-11" db="EMBL/GenBank/DDBJ databases">
        <authorList>
            <person name="Jaros S."/>
            <person name="Januszkiewicz K."/>
            <person name="Wedrychowicz H."/>
        </authorList>
    </citation>
    <scope>NUCLEOTIDE SEQUENCE [LARGE SCALE GENOMIC DNA]</scope>
    <source>
        <strain evidence="2 3">DSM 27406</strain>
    </source>
</reference>
<proteinExistence type="predicted"/>
<feature type="compositionally biased region" description="Polar residues" evidence="1">
    <location>
        <begin position="15"/>
        <end position="31"/>
    </location>
</feature>
<sequence>MTKHTNAKKQDTIQEKVQPNTADYQQANKNPMQKPETGLSRGPLKGKDQTDDELAAKANTTPKNGPKTGKQKNDVADEEDISAIDEMDPDLDEEDLEENNLSDEEADDIEWDDEDPEK</sequence>
<accession>A0A1M6Z0S5</accession>
<organism evidence="2 3">
    <name type="scientific">Chitinophaga jiangningensis</name>
    <dbReference type="NCBI Taxonomy" id="1419482"/>
    <lineage>
        <taxon>Bacteria</taxon>
        <taxon>Pseudomonadati</taxon>
        <taxon>Bacteroidota</taxon>
        <taxon>Chitinophagia</taxon>
        <taxon>Chitinophagales</taxon>
        <taxon>Chitinophagaceae</taxon>
        <taxon>Chitinophaga</taxon>
    </lineage>
</organism>
<keyword evidence="3" id="KW-1185">Reference proteome</keyword>
<dbReference type="Proteomes" id="UP000184420">
    <property type="component" value="Unassembled WGS sequence"/>
</dbReference>